<evidence type="ECO:0000313" key="7">
    <source>
        <dbReference type="EMBL" id="SDM15067.1"/>
    </source>
</evidence>
<sequence>MNSRTYWGVGLAALIFLLVQLGALALVPSFEAAGYQTVEDPSDPTNSLYYIAAILVMTGFMLAAFKYNLDQVIRGIIILTSGLLAWYVFNVLVSPVVAVALAVAVSVALLVYPEWYVIDTAGVLMGAAAAALFGISFGLLPAVVLLTLLAVYDAISVYGTEHMLDLAEGVMDLNIPVVLVIPLTLSYSLLDAQADAKAEESASTATDGGDTADASDASDDAEVSADAAEVADDTESRGEEVSPDADERDVFFIGLGDAVMPTVMVASGAFFLDAGNLGLSVLPALNLPALLAMVGTFLGLGTLLWMVMKGRAHAGLPLLNGGAIGGYLLGAVLSGVSLVQALGLGPYL</sequence>
<keyword evidence="4 6" id="KW-0472">Membrane</keyword>
<dbReference type="InterPro" id="IPR010545">
    <property type="entry name" value="SPP"/>
</dbReference>
<reference evidence="8" key="1">
    <citation type="submission" date="2016-10" db="EMBL/GenBank/DDBJ databases">
        <authorList>
            <person name="Varghese N."/>
            <person name="Submissions S."/>
        </authorList>
    </citation>
    <scope>NUCLEOTIDE SEQUENCE [LARGE SCALE GENOMIC DNA]</scope>
    <source>
        <strain evidence="8">CGMCC 1.10119</strain>
    </source>
</reference>
<protein>
    <submittedName>
        <fullName evidence="7">Presenilin-like membrane protease, A22 family</fullName>
    </submittedName>
</protein>
<keyword evidence="8" id="KW-1185">Reference proteome</keyword>
<dbReference type="Pfam" id="PF06550">
    <property type="entry name" value="SPP"/>
    <property type="match status" value="1"/>
</dbReference>
<feature type="transmembrane region" description="Helical" evidence="6">
    <location>
        <begin position="318"/>
        <end position="342"/>
    </location>
</feature>
<comment type="subcellular location">
    <subcellularLocation>
        <location evidence="1">Endomembrane system</location>
        <topology evidence="1">Multi-pass membrane protein</topology>
    </subcellularLocation>
</comment>
<feature type="transmembrane region" description="Helical" evidence="6">
    <location>
        <begin position="284"/>
        <end position="306"/>
    </location>
</feature>
<dbReference type="STRING" id="660521.SAMN04487949_1051"/>
<feature type="compositionally biased region" description="Low complexity" evidence="5">
    <location>
        <begin position="201"/>
        <end position="215"/>
    </location>
</feature>
<feature type="transmembrane region" description="Helical" evidence="6">
    <location>
        <begin position="171"/>
        <end position="190"/>
    </location>
</feature>
<evidence type="ECO:0000313" key="8">
    <source>
        <dbReference type="Proteomes" id="UP000199451"/>
    </source>
</evidence>
<dbReference type="InterPro" id="IPR006639">
    <property type="entry name" value="Preselin/SPP"/>
</dbReference>
<dbReference type="GO" id="GO:0012505">
    <property type="term" value="C:endomembrane system"/>
    <property type="evidence" value="ECO:0007669"/>
    <property type="project" value="UniProtKB-SubCell"/>
</dbReference>
<evidence type="ECO:0000256" key="3">
    <source>
        <dbReference type="ARBA" id="ARBA00022989"/>
    </source>
</evidence>
<feature type="transmembrane region" description="Helical" evidence="6">
    <location>
        <begin position="124"/>
        <end position="151"/>
    </location>
</feature>
<feature type="region of interest" description="Disordered" evidence="5">
    <location>
        <begin position="200"/>
        <end position="244"/>
    </location>
</feature>
<accession>A0A1G9QWT7</accession>
<feature type="transmembrane region" description="Helical" evidence="6">
    <location>
        <begin position="72"/>
        <end position="89"/>
    </location>
</feature>
<organism evidence="7 8">
    <name type="scientific">Halogranum gelatinilyticum</name>
    <dbReference type="NCBI Taxonomy" id="660521"/>
    <lineage>
        <taxon>Archaea</taxon>
        <taxon>Methanobacteriati</taxon>
        <taxon>Methanobacteriota</taxon>
        <taxon>Stenosarchaea group</taxon>
        <taxon>Halobacteria</taxon>
        <taxon>Halobacteriales</taxon>
        <taxon>Haloferacaceae</taxon>
    </lineage>
</organism>
<dbReference type="RefSeq" id="WP_089694749.1">
    <property type="nucleotide sequence ID" value="NZ_FNHL01000001.1"/>
</dbReference>
<evidence type="ECO:0000256" key="2">
    <source>
        <dbReference type="ARBA" id="ARBA00022692"/>
    </source>
</evidence>
<dbReference type="Proteomes" id="UP000199451">
    <property type="component" value="Unassembled WGS sequence"/>
</dbReference>
<dbReference type="NCBIfam" id="NF041679">
    <property type="entry name" value="IMP_arch_presen"/>
    <property type="match status" value="1"/>
</dbReference>
<gene>
    <name evidence="7" type="ORF">SAMN04487949_1051</name>
</gene>
<proteinExistence type="predicted"/>
<feature type="transmembrane region" description="Helical" evidence="6">
    <location>
        <begin position="95"/>
        <end position="112"/>
    </location>
</feature>
<dbReference type="GO" id="GO:0016020">
    <property type="term" value="C:membrane"/>
    <property type="evidence" value="ECO:0007669"/>
    <property type="project" value="InterPro"/>
</dbReference>
<evidence type="ECO:0000256" key="5">
    <source>
        <dbReference type="SAM" id="MobiDB-lite"/>
    </source>
</evidence>
<evidence type="ECO:0000256" key="1">
    <source>
        <dbReference type="ARBA" id="ARBA00004127"/>
    </source>
</evidence>
<dbReference type="OrthoDB" id="241093at2157"/>
<feature type="compositionally biased region" description="Acidic residues" evidence="5">
    <location>
        <begin position="216"/>
        <end position="233"/>
    </location>
</feature>
<dbReference type="SMART" id="SM00730">
    <property type="entry name" value="PSN"/>
    <property type="match status" value="1"/>
</dbReference>
<dbReference type="AlphaFoldDB" id="A0A1G9QWT7"/>
<keyword evidence="7" id="KW-0378">Hydrolase</keyword>
<dbReference type="EMBL" id="FNHL01000001">
    <property type="protein sequence ID" value="SDM15067.1"/>
    <property type="molecule type" value="Genomic_DNA"/>
</dbReference>
<dbReference type="GO" id="GO:0042500">
    <property type="term" value="F:aspartic endopeptidase activity, intramembrane cleaving"/>
    <property type="evidence" value="ECO:0007669"/>
    <property type="project" value="InterPro"/>
</dbReference>
<evidence type="ECO:0000256" key="4">
    <source>
        <dbReference type="ARBA" id="ARBA00023136"/>
    </source>
</evidence>
<feature type="transmembrane region" description="Helical" evidence="6">
    <location>
        <begin position="48"/>
        <end position="65"/>
    </location>
</feature>
<dbReference type="GO" id="GO:0006508">
    <property type="term" value="P:proteolysis"/>
    <property type="evidence" value="ECO:0007669"/>
    <property type="project" value="UniProtKB-KW"/>
</dbReference>
<keyword evidence="3 6" id="KW-1133">Transmembrane helix</keyword>
<keyword evidence="2 6" id="KW-0812">Transmembrane</keyword>
<keyword evidence="7" id="KW-0645">Protease</keyword>
<name>A0A1G9QWT7_9EURY</name>
<evidence type="ECO:0000256" key="6">
    <source>
        <dbReference type="SAM" id="Phobius"/>
    </source>
</evidence>
<feature type="transmembrane region" description="Helical" evidence="6">
    <location>
        <begin position="250"/>
        <end position="272"/>
    </location>
</feature>